<dbReference type="PANTHER" id="PTHR11785">
    <property type="entry name" value="AMINO ACID TRANSPORTER"/>
    <property type="match status" value="1"/>
</dbReference>
<feature type="region of interest" description="Disordered" evidence="1">
    <location>
        <begin position="71"/>
        <end position="91"/>
    </location>
</feature>
<dbReference type="EMBL" id="JAPWTK010000003">
    <property type="protein sequence ID" value="KAJ8962350.1"/>
    <property type="molecule type" value="Genomic_DNA"/>
</dbReference>
<dbReference type="AlphaFoldDB" id="A0AAV8ZDR5"/>
<dbReference type="InterPro" id="IPR050598">
    <property type="entry name" value="AminoAcid_Transporter"/>
</dbReference>
<evidence type="ECO:0000313" key="3">
    <source>
        <dbReference type="EMBL" id="KAJ8962350.1"/>
    </source>
</evidence>
<organism evidence="3 4">
    <name type="scientific">Aromia moschata</name>
    <dbReference type="NCBI Taxonomy" id="1265417"/>
    <lineage>
        <taxon>Eukaryota</taxon>
        <taxon>Metazoa</taxon>
        <taxon>Ecdysozoa</taxon>
        <taxon>Arthropoda</taxon>
        <taxon>Hexapoda</taxon>
        <taxon>Insecta</taxon>
        <taxon>Pterygota</taxon>
        <taxon>Neoptera</taxon>
        <taxon>Endopterygota</taxon>
        <taxon>Coleoptera</taxon>
        <taxon>Polyphaga</taxon>
        <taxon>Cucujiformia</taxon>
        <taxon>Chrysomeloidea</taxon>
        <taxon>Cerambycidae</taxon>
        <taxon>Cerambycinae</taxon>
        <taxon>Callichromatini</taxon>
        <taxon>Aromia</taxon>
    </lineage>
</organism>
<reference evidence="3" key="1">
    <citation type="journal article" date="2023" name="Insect Mol. Biol.">
        <title>Genome sequencing provides insights into the evolution of gene families encoding plant cell wall-degrading enzymes in longhorned beetles.</title>
        <authorList>
            <person name="Shin N.R."/>
            <person name="Okamura Y."/>
            <person name="Kirsch R."/>
            <person name="Pauchet Y."/>
        </authorList>
    </citation>
    <scope>NUCLEOTIDE SEQUENCE</scope>
    <source>
        <strain evidence="3">AMC_N1</strain>
    </source>
</reference>
<keyword evidence="2" id="KW-0812">Transmembrane</keyword>
<evidence type="ECO:0000256" key="1">
    <source>
        <dbReference type="SAM" id="MobiDB-lite"/>
    </source>
</evidence>
<comment type="caution">
    <text evidence="3">The sequence shown here is derived from an EMBL/GenBank/DDBJ whole genome shotgun (WGS) entry which is preliminary data.</text>
</comment>
<keyword evidence="2" id="KW-0472">Membrane</keyword>
<feature type="transmembrane region" description="Helical" evidence="2">
    <location>
        <begin position="137"/>
        <end position="159"/>
    </location>
</feature>
<protein>
    <submittedName>
        <fullName evidence="3">Uncharacterized protein</fullName>
    </submittedName>
</protein>
<dbReference type="GO" id="GO:0015179">
    <property type="term" value="F:L-amino acid transmembrane transporter activity"/>
    <property type="evidence" value="ECO:0007669"/>
    <property type="project" value="TreeGrafter"/>
</dbReference>
<evidence type="ECO:0000256" key="2">
    <source>
        <dbReference type="SAM" id="Phobius"/>
    </source>
</evidence>
<keyword evidence="2" id="KW-1133">Transmembrane helix</keyword>
<gene>
    <name evidence="3" type="ORF">NQ318_018332</name>
</gene>
<dbReference type="PANTHER" id="PTHR11785:SF512">
    <property type="entry name" value="SOBREMESA, ISOFORM B"/>
    <property type="match status" value="1"/>
</dbReference>
<proteinExistence type="predicted"/>
<accession>A0AAV8ZDR5</accession>
<evidence type="ECO:0000313" key="4">
    <source>
        <dbReference type="Proteomes" id="UP001162162"/>
    </source>
</evidence>
<feature type="transmembrane region" description="Helical" evidence="2">
    <location>
        <begin position="105"/>
        <end position="125"/>
    </location>
</feature>
<sequence length="167" mass="16939">MTGELISAHANRKHCVCNLFVCLLAGNNNASSKDGVQWRGNRSSSNGHCNGSGCGLGGFDGLGIGDIEGGGGGGKGSEGTAAAGPDQLEGPGSIENDTIHLKRRVGLFSGVALIVGTMIGSGIFVSPSGLLERTGSIGMSFVIWMACGLLSLLGEFILISETIKTKE</sequence>
<keyword evidence="4" id="KW-1185">Reference proteome</keyword>
<dbReference type="Gene3D" id="1.20.1740.10">
    <property type="entry name" value="Amino acid/polyamine transporter I"/>
    <property type="match status" value="1"/>
</dbReference>
<name>A0AAV8ZDR5_9CUCU</name>
<dbReference type="Proteomes" id="UP001162162">
    <property type="component" value="Unassembled WGS sequence"/>
</dbReference>